<reference evidence="4" key="1">
    <citation type="journal article" date="2002" name="Science">
        <title>The draft genome of Ciona intestinalis: insights into chordate and vertebrate origins.</title>
        <authorList>
            <person name="Dehal P."/>
            <person name="Satou Y."/>
            <person name="Campbell R.K."/>
            <person name="Chapman J."/>
            <person name="Degnan B."/>
            <person name="De Tomaso A."/>
            <person name="Davidson B."/>
            <person name="Di Gregorio A."/>
            <person name="Gelpke M."/>
            <person name="Goodstein D.M."/>
            <person name="Harafuji N."/>
            <person name="Hastings K.E."/>
            <person name="Ho I."/>
            <person name="Hotta K."/>
            <person name="Huang W."/>
            <person name="Kawashima T."/>
            <person name="Lemaire P."/>
            <person name="Martinez D."/>
            <person name="Meinertzhagen I.A."/>
            <person name="Necula S."/>
            <person name="Nonaka M."/>
            <person name="Putnam N."/>
            <person name="Rash S."/>
            <person name="Saiga H."/>
            <person name="Satake M."/>
            <person name="Terry A."/>
            <person name="Yamada L."/>
            <person name="Wang H.G."/>
            <person name="Awazu S."/>
            <person name="Azumi K."/>
            <person name="Boore J."/>
            <person name="Branno M."/>
            <person name="Chin-Bow S."/>
            <person name="DeSantis R."/>
            <person name="Doyle S."/>
            <person name="Francino P."/>
            <person name="Keys D.N."/>
            <person name="Haga S."/>
            <person name="Hayashi H."/>
            <person name="Hino K."/>
            <person name="Imai K.S."/>
            <person name="Inaba K."/>
            <person name="Kano S."/>
            <person name="Kobayashi K."/>
            <person name="Kobayashi M."/>
            <person name="Lee B.I."/>
            <person name="Makabe K.W."/>
            <person name="Manohar C."/>
            <person name="Matassi G."/>
            <person name="Medina M."/>
            <person name="Mochizuki Y."/>
            <person name="Mount S."/>
            <person name="Morishita T."/>
            <person name="Miura S."/>
            <person name="Nakayama A."/>
            <person name="Nishizaka S."/>
            <person name="Nomoto H."/>
            <person name="Ohta F."/>
            <person name="Oishi K."/>
            <person name="Rigoutsos I."/>
            <person name="Sano M."/>
            <person name="Sasaki A."/>
            <person name="Sasakura Y."/>
            <person name="Shoguchi E."/>
            <person name="Shin-i T."/>
            <person name="Spagnuolo A."/>
            <person name="Stainier D."/>
            <person name="Suzuki M.M."/>
            <person name="Tassy O."/>
            <person name="Takatori N."/>
            <person name="Tokuoka M."/>
            <person name="Yagi K."/>
            <person name="Yoshizaki F."/>
            <person name="Wada S."/>
            <person name="Zhang C."/>
            <person name="Hyatt P.D."/>
            <person name="Larimer F."/>
            <person name="Detter C."/>
            <person name="Doggett N."/>
            <person name="Glavina T."/>
            <person name="Hawkins T."/>
            <person name="Richardson P."/>
            <person name="Lucas S."/>
            <person name="Kohara Y."/>
            <person name="Levine M."/>
            <person name="Satoh N."/>
            <person name="Rokhsar D.S."/>
        </authorList>
    </citation>
    <scope>NUCLEOTIDE SEQUENCE [LARGE SCALE GENOMIC DNA]</scope>
</reference>
<accession>F6Q6F0</accession>
<name>F6Q6F0_CIOIN</name>
<dbReference type="AlphaFoldDB" id="F6Q6F0"/>
<sequence length="187" mass="20460">MAEAMKAGIWFDRSKVEAAEDKYQEYLAGTQSSGGEVSQKIAEARKKIQDTLKCTMVKPNILATLHGKTKVESSEDVESLKKQVQDLTGIITNMNKKFESLESRLSALEGKGSTTSSKPAEAAAQNGVEDSDDDSDSDVDLFGSDEEEGDNEEAERLKQERIEAYKAKKSKKPALIAKSNIILDVKP</sequence>
<evidence type="ECO:0000313" key="4">
    <source>
        <dbReference type="Proteomes" id="UP000008144"/>
    </source>
</evidence>
<dbReference type="PANTHER" id="PTHR11595:SF26">
    <property type="entry name" value="ELONGATION FACTOR 1-DELTA"/>
    <property type="match status" value="1"/>
</dbReference>
<dbReference type="InterPro" id="IPR049720">
    <property type="entry name" value="EF1B_bsu/dsu"/>
</dbReference>
<keyword evidence="4" id="KW-1185">Reference proteome</keyword>
<dbReference type="Ensembl" id="ENSCINT00000006192.3">
    <property type="protein sequence ID" value="ENSCINP00000006192.3"/>
    <property type="gene ID" value="ENSCING00000003028.3"/>
</dbReference>
<dbReference type="Pfam" id="PF10587">
    <property type="entry name" value="EF-1_beta_acid"/>
    <property type="match status" value="1"/>
</dbReference>
<dbReference type="GO" id="GO:0005853">
    <property type="term" value="C:eukaryotic translation elongation factor 1 complex"/>
    <property type="evidence" value="ECO:0007669"/>
    <property type="project" value="InterPro"/>
</dbReference>
<evidence type="ECO:0000313" key="3">
    <source>
        <dbReference type="Ensembl" id="ENSCINP00000006192.3"/>
    </source>
</evidence>
<evidence type="ECO:0000256" key="1">
    <source>
        <dbReference type="SAM" id="MobiDB-lite"/>
    </source>
</evidence>
<dbReference type="InterPro" id="IPR018940">
    <property type="entry name" value="EF-1_beta_acid_region_euk"/>
</dbReference>
<reference evidence="3" key="2">
    <citation type="submission" date="2025-08" db="UniProtKB">
        <authorList>
            <consortium name="Ensembl"/>
        </authorList>
    </citation>
    <scope>IDENTIFICATION</scope>
</reference>
<dbReference type="Proteomes" id="UP000008144">
    <property type="component" value="Unassembled WGS sequence"/>
</dbReference>
<dbReference type="STRING" id="7719.ENSCINP00000006192"/>
<proteinExistence type="predicted"/>
<dbReference type="InParanoid" id="F6Q6F0"/>
<protein>
    <recommendedName>
        <fullName evidence="2">Elongation factor 1 beta central acidic region eukaryote domain-containing protein</fullName>
    </recommendedName>
</protein>
<dbReference type="GeneTree" id="ENSGT00980000201533"/>
<dbReference type="PANTHER" id="PTHR11595">
    <property type="entry name" value="EF-HAND AND COILED-COIL DOMAIN-CONTAINING FAMILY MEMBER"/>
    <property type="match status" value="1"/>
</dbReference>
<dbReference type="HOGENOM" id="CLU_050172_1_0_1"/>
<organism evidence="3 4">
    <name type="scientific">Ciona intestinalis</name>
    <name type="common">Transparent sea squirt</name>
    <name type="synonym">Ascidia intestinalis</name>
    <dbReference type="NCBI Taxonomy" id="7719"/>
    <lineage>
        <taxon>Eukaryota</taxon>
        <taxon>Metazoa</taxon>
        <taxon>Chordata</taxon>
        <taxon>Tunicata</taxon>
        <taxon>Ascidiacea</taxon>
        <taxon>Phlebobranchia</taxon>
        <taxon>Cionidae</taxon>
        <taxon>Ciona</taxon>
    </lineage>
</organism>
<feature type="region of interest" description="Disordered" evidence="1">
    <location>
        <begin position="108"/>
        <end position="157"/>
    </location>
</feature>
<dbReference type="OMA" id="TGIITNM"/>
<dbReference type="GO" id="GO:0003746">
    <property type="term" value="F:translation elongation factor activity"/>
    <property type="evidence" value="ECO:0007669"/>
    <property type="project" value="InterPro"/>
</dbReference>
<dbReference type="SMART" id="SM01182">
    <property type="entry name" value="EF-1_beta_acid"/>
    <property type="match status" value="1"/>
</dbReference>
<reference evidence="3" key="3">
    <citation type="submission" date="2025-09" db="UniProtKB">
        <authorList>
            <consortium name="Ensembl"/>
        </authorList>
    </citation>
    <scope>IDENTIFICATION</scope>
</reference>
<feature type="domain" description="Elongation factor 1 beta central acidic region eukaryote" evidence="2">
    <location>
        <begin position="141"/>
        <end position="169"/>
    </location>
</feature>
<evidence type="ECO:0000259" key="2">
    <source>
        <dbReference type="SMART" id="SM01182"/>
    </source>
</evidence>
<feature type="compositionally biased region" description="Acidic residues" evidence="1">
    <location>
        <begin position="129"/>
        <end position="153"/>
    </location>
</feature>